<reference evidence="1 2" key="1">
    <citation type="submission" date="2019-05" db="EMBL/GenBank/DDBJ databases">
        <title>The compact genome of Giardia muris reveals important steps in the evolution of intestinal protozoan parasites.</title>
        <authorList>
            <person name="Xu F."/>
            <person name="Jimenez-Gonzalez A."/>
            <person name="Einarsson E."/>
            <person name="Astvaldsson A."/>
            <person name="Peirasmaki D."/>
            <person name="Eckmann L."/>
            <person name="Andersson J.O."/>
            <person name="Svard S.G."/>
            <person name="Jerlstrom-Hultqvist J."/>
        </authorList>
    </citation>
    <scope>NUCLEOTIDE SEQUENCE [LARGE SCALE GENOMIC DNA]</scope>
    <source>
        <strain evidence="1 2">Roberts-Thomson</strain>
    </source>
</reference>
<comment type="caution">
    <text evidence="1">The sequence shown here is derived from an EMBL/GenBank/DDBJ whole genome shotgun (WGS) entry which is preliminary data.</text>
</comment>
<gene>
    <name evidence="1" type="ORF">GMRT_13851</name>
</gene>
<sequence length="345" mass="39237">MAENDPYYLWAATHLRHIVAEQVKDLEHISEVYESMLFSRNCLLACSRHDEHRTPVDNACMLFTDEHLERLDAFSKELELIRALHGQMITTLRDTTSQLAFNRSSIKHHVEAAARERRWFNEAAEELNSITLDQPAAQVGRLVATYNTRLDFYLASYEALMLCLASTLKSYNVPMMALFQQHKQATQLTNQCTKTMGLSLVLFPLTFKGMRALYREKLADKTVAQIIQKYADMSSDFMLEVIPDIFILSPDAQNIVGRHGFALNEENTLIARIRAIRECHLEDTVSFTRTTETEPETSSIRSDEINRSFYSVTTAVTSKIDSESSISLRPEPSVIIEGVFADAQA</sequence>
<dbReference type="Proteomes" id="UP000315496">
    <property type="component" value="Chromosome 4"/>
</dbReference>
<organism evidence="1 2">
    <name type="scientific">Giardia muris</name>
    <dbReference type="NCBI Taxonomy" id="5742"/>
    <lineage>
        <taxon>Eukaryota</taxon>
        <taxon>Metamonada</taxon>
        <taxon>Diplomonadida</taxon>
        <taxon>Hexamitidae</taxon>
        <taxon>Giardiinae</taxon>
        <taxon>Giardia</taxon>
    </lineage>
</organism>
<dbReference type="AlphaFoldDB" id="A0A4Z1SNI5"/>
<name>A0A4Z1SNI5_GIAMU</name>
<dbReference type="VEuPathDB" id="GiardiaDB:GMRT_13851"/>
<evidence type="ECO:0000313" key="1">
    <source>
        <dbReference type="EMBL" id="TNJ27342.1"/>
    </source>
</evidence>
<accession>A0A4Z1SNI5</accession>
<evidence type="ECO:0000313" key="2">
    <source>
        <dbReference type="Proteomes" id="UP000315496"/>
    </source>
</evidence>
<keyword evidence="2" id="KW-1185">Reference proteome</keyword>
<protein>
    <submittedName>
        <fullName evidence="1">Uncharacterized protein</fullName>
    </submittedName>
</protein>
<proteinExistence type="predicted"/>
<dbReference type="EMBL" id="VDLU01000004">
    <property type="protein sequence ID" value="TNJ27342.1"/>
    <property type="molecule type" value="Genomic_DNA"/>
</dbReference>